<feature type="region of interest" description="Disordered" evidence="1">
    <location>
        <begin position="149"/>
        <end position="178"/>
    </location>
</feature>
<reference evidence="4 5" key="1">
    <citation type="submission" date="2019-08" db="EMBL/GenBank/DDBJ databases">
        <title>Lewinella sp. strain SSH13 Genome sequencing and assembly.</title>
        <authorList>
            <person name="Kim I."/>
        </authorList>
    </citation>
    <scope>NUCLEOTIDE SEQUENCE [LARGE SCALE GENOMIC DNA]</scope>
    <source>
        <strain evidence="4 5">SSH13</strain>
    </source>
</reference>
<protein>
    <recommendedName>
        <fullName evidence="6">Metal-dependent peptidase</fullName>
    </recommendedName>
</protein>
<dbReference type="EMBL" id="VOXD01000041">
    <property type="protein sequence ID" value="TXF86277.1"/>
    <property type="molecule type" value="Genomic_DNA"/>
</dbReference>
<evidence type="ECO:0000313" key="5">
    <source>
        <dbReference type="Proteomes" id="UP000321907"/>
    </source>
</evidence>
<dbReference type="AlphaFoldDB" id="A0A5C7FG59"/>
<dbReference type="InterPro" id="IPR036465">
    <property type="entry name" value="vWFA_dom_sf"/>
</dbReference>
<feature type="compositionally biased region" description="Basic and acidic residues" evidence="1">
    <location>
        <begin position="149"/>
        <end position="175"/>
    </location>
</feature>
<dbReference type="Pfam" id="PF09967">
    <property type="entry name" value="DUF2201"/>
    <property type="match status" value="1"/>
</dbReference>
<organism evidence="4 5">
    <name type="scientific">Neolewinella aurantiaca</name>
    <dbReference type="NCBI Taxonomy" id="2602767"/>
    <lineage>
        <taxon>Bacteria</taxon>
        <taxon>Pseudomonadati</taxon>
        <taxon>Bacteroidota</taxon>
        <taxon>Saprospiria</taxon>
        <taxon>Saprospirales</taxon>
        <taxon>Lewinellaceae</taxon>
        <taxon>Neolewinella</taxon>
    </lineage>
</organism>
<dbReference type="RefSeq" id="WP_147932501.1">
    <property type="nucleotide sequence ID" value="NZ_VOXD01000041.1"/>
</dbReference>
<comment type="caution">
    <text evidence="4">The sequence shown here is derived from an EMBL/GenBank/DDBJ whole genome shotgun (WGS) entry which is preliminary data.</text>
</comment>
<dbReference type="CDD" id="cd00198">
    <property type="entry name" value="vWFA"/>
    <property type="match status" value="1"/>
</dbReference>
<evidence type="ECO:0000259" key="3">
    <source>
        <dbReference type="Pfam" id="PF13203"/>
    </source>
</evidence>
<evidence type="ECO:0000259" key="2">
    <source>
        <dbReference type="Pfam" id="PF09967"/>
    </source>
</evidence>
<proteinExistence type="predicted"/>
<feature type="domain" description="Putative metallopeptidase" evidence="3">
    <location>
        <begin position="6"/>
        <end position="263"/>
    </location>
</feature>
<dbReference type="OrthoDB" id="9809307at2"/>
<sequence>MISHLRFARAYAAEKLPWFAPALFRCRIILSESVDVAAIDLHYNVYWNPTVVDDIWHSRERPVALAELAFIWIHEISHRLRQHAERAKAFNVHGPDAARLWNIAADFEINDTEWPGMRMPAAYPGMLPEDFGYQRGLLAETYFEGISKSHPDLSANHDDGSGAHHQEREWEDGNERQNISSLDDQVLRREVARRMKEAGNKATPGGWRNWTEDILHPQINWRAKLGNRMSVALQNGIGSRIDYSFSRPSRRQSVYHPILTPSLRGDRTARIAVVVDTSGSMSPELLSRALGEVAAVLRTFQYPVTIIPCDNTAYEPVRILAGQEAYRLQSLPGGGGTDMTAGILAALDLNPAPDSVLVLTDGFTRYPTHRFNTPVIFGIFDLDDGVRRRPPSPPWGEDAIVAITD</sequence>
<dbReference type="Pfam" id="PF13203">
    <property type="entry name" value="DUF2201_N"/>
    <property type="match status" value="1"/>
</dbReference>
<dbReference type="Proteomes" id="UP000321907">
    <property type="component" value="Unassembled WGS sequence"/>
</dbReference>
<evidence type="ECO:0008006" key="6">
    <source>
        <dbReference type="Google" id="ProtNLM"/>
    </source>
</evidence>
<gene>
    <name evidence="4" type="ORF">FUA23_19750</name>
</gene>
<dbReference type="InterPro" id="IPR025154">
    <property type="entry name" value="Put_metallopeptidase_dom"/>
</dbReference>
<evidence type="ECO:0000256" key="1">
    <source>
        <dbReference type="SAM" id="MobiDB-lite"/>
    </source>
</evidence>
<dbReference type="InterPro" id="IPR018698">
    <property type="entry name" value="VWA-like_dom"/>
</dbReference>
<keyword evidence="5" id="KW-1185">Reference proteome</keyword>
<evidence type="ECO:0000313" key="4">
    <source>
        <dbReference type="EMBL" id="TXF86277.1"/>
    </source>
</evidence>
<feature type="domain" description="VWA-like" evidence="2">
    <location>
        <begin position="271"/>
        <end position="397"/>
    </location>
</feature>
<dbReference type="PANTHER" id="PTHR38730:SF1">
    <property type="entry name" value="SLL7028 PROTEIN"/>
    <property type="match status" value="1"/>
</dbReference>
<dbReference type="Gene3D" id="3.40.50.410">
    <property type="entry name" value="von Willebrand factor, type A domain"/>
    <property type="match status" value="1"/>
</dbReference>
<dbReference type="PANTHER" id="PTHR38730">
    <property type="entry name" value="SLL7028 PROTEIN"/>
    <property type="match status" value="1"/>
</dbReference>
<accession>A0A5C7FG59</accession>
<dbReference type="SUPFAM" id="SSF53300">
    <property type="entry name" value="vWA-like"/>
    <property type="match status" value="1"/>
</dbReference>
<name>A0A5C7FG59_9BACT</name>